<accession>A0AAC9BJT4</accession>
<reference evidence="1 2" key="1">
    <citation type="submission" date="2015-09" db="EMBL/GenBank/DDBJ databases">
        <authorList>
            <person name="Xu Y."/>
            <person name="Nagy A."/>
            <person name="Liu N.T."/>
            <person name="Nou X."/>
        </authorList>
    </citation>
    <scope>NUCLEOTIDE SEQUENCE [LARGE SCALE GENOMIC DNA]</scope>
    <source>
        <strain evidence="1 2">FC1138</strain>
    </source>
</reference>
<dbReference type="EMBL" id="CP012605">
    <property type="protein sequence ID" value="ANH74209.1"/>
    <property type="molecule type" value="Genomic_DNA"/>
</dbReference>
<dbReference type="Proteomes" id="UP000077927">
    <property type="component" value="Chromosome 1"/>
</dbReference>
<evidence type="ECO:0000313" key="2">
    <source>
        <dbReference type="Proteomes" id="UP000077927"/>
    </source>
</evidence>
<dbReference type="AlphaFoldDB" id="A0AAC9BJT4"/>
<name>A0AAC9BJT4_9RALS</name>
<gene>
    <name evidence="1" type="ORF">ACS15_1462</name>
</gene>
<evidence type="ECO:0000313" key="1">
    <source>
        <dbReference type="EMBL" id="ANH74209.1"/>
    </source>
</evidence>
<dbReference type="KEGG" id="rin:ACS15_1462"/>
<proteinExistence type="predicted"/>
<protein>
    <submittedName>
        <fullName evidence="1">Uncharacterized protein</fullName>
    </submittedName>
</protein>
<sequence>MELNTASRKAAWFMNPWRRAKAFSFRVPRLPLRLPPTLAVLLGNQSSVSLPAG</sequence>
<organism evidence="1 2">
    <name type="scientific">Ralstonia insidiosa</name>
    <dbReference type="NCBI Taxonomy" id="190721"/>
    <lineage>
        <taxon>Bacteria</taxon>
        <taxon>Pseudomonadati</taxon>
        <taxon>Pseudomonadota</taxon>
        <taxon>Betaproteobacteria</taxon>
        <taxon>Burkholderiales</taxon>
        <taxon>Burkholderiaceae</taxon>
        <taxon>Ralstonia</taxon>
    </lineage>
</organism>